<name>U2M638_9FIRM</name>
<proteinExistence type="predicted"/>
<dbReference type="HOGENOM" id="CLU_3065891_0_0_9"/>
<organism evidence="1 2">
    <name type="scientific">Ruminococcus callidus ATCC 27760</name>
    <dbReference type="NCBI Taxonomy" id="411473"/>
    <lineage>
        <taxon>Bacteria</taxon>
        <taxon>Bacillati</taxon>
        <taxon>Bacillota</taxon>
        <taxon>Clostridia</taxon>
        <taxon>Eubacteriales</taxon>
        <taxon>Oscillospiraceae</taxon>
        <taxon>Ruminococcus</taxon>
    </lineage>
</organism>
<sequence length="53" mass="5978">MGTYVPCKGCTDRHVGCHSVCGKYSIYKQQIASNRKKEAQQKLAAQVDMRFRG</sequence>
<protein>
    <submittedName>
        <fullName evidence="1">Uncharacterized protein</fullName>
    </submittedName>
</protein>
<gene>
    <name evidence="1" type="ORF">RUMCAL_00276</name>
</gene>
<dbReference type="AlphaFoldDB" id="U2M638"/>
<evidence type="ECO:0000313" key="1">
    <source>
        <dbReference type="EMBL" id="ERJ97204.1"/>
    </source>
</evidence>
<evidence type="ECO:0000313" key="2">
    <source>
        <dbReference type="Proteomes" id="UP000016662"/>
    </source>
</evidence>
<comment type="caution">
    <text evidence="1">The sequence shown here is derived from an EMBL/GenBank/DDBJ whole genome shotgun (WGS) entry which is preliminary data.</text>
</comment>
<keyword evidence="2" id="KW-1185">Reference proteome</keyword>
<dbReference type="EMBL" id="AWVF01000031">
    <property type="protein sequence ID" value="ERJ97204.1"/>
    <property type="molecule type" value="Genomic_DNA"/>
</dbReference>
<reference evidence="1 2" key="1">
    <citation type="submission" date="2013-07" db="EMBL/GenBank/DDBJ databases">
        <authorList>
            <person name="Weinstock G."/>
            <person name="Sodergren E."/>
            <person name="Wylie T."/>
            <person name="Fulton L."/>
            <person name="Fulton R."/>
            <person name="Fronick C."/>
            <person name="O'Laughlin M."/>
            <person name="Godfrey J."/>
            <person name="Miner T."/>
            <person name="Herter B."/>
            <person name="Appelbaum E."/>
            <person name="Cordes M."/>
            <person name="Lek S."/>
            <person name="Wollam A."/>
            <person name="Pepin K.H."/>
            <person name="Palsikar V.B."/>
            <person name="Mitreva M."/>
            <person name="Wilson R.K."/>
        </authorList>
    </citation>
    <scope>NUCLEOTIDE SEQUENCE [LARGE SCALE GENOMIC DNA]</scope>
    <source>
        <strain evidence="1 2">ATCC 27760</strain>
    </source>
</reference>
<dbReference type="STRING" id="411473.RUMCAL_00276"/>
<accession>U2M638</accession>
<dbReference type="Proteomes" id="UP000016662">
    <property type="component" value="Unassembled WGS sequence"/>
</dbReference>